<feature type="transmembrane region" description="Helical" evidence="10">
    <location>
        <begin position="133"/>
        <end position="156"/>
    </location>
</feature>
<dbReference type="GO" id="GO:0005886">
    <property type="term" value="C:plasma membrane"/>
    <property type="evidence" value="ECO:0007669"/>
    <property type="project" value="UniProtKB-SubCell"/>
</dbReference>
<name>A0A450U4B6_9GAMM</name>
<dbReference type="InterPro" id="IPR050222">
    <property type="entry name" value="MATE_MdtK"/>
</dbReference>
<sequence length="454" mass="49072">MSHSKLPTASELGDILKISVPMSLGYLGHVAIGITDNIMLGRLGTDALGAAGLALSIYGVILTIGMGMLFPVLVLVPRALGAGRSRTTTRIIRQGLWMAGILSIPSCAILWNLEKILLAAGQMPVLARMAGHYMDYFLWTVFPLLTAIVFSHAFIAVGRTVPVALISWFAVGLNTILNYALIFGKFGAPAMGMAGAGLASVIVYGTVHMIFFTSLALHRFFRHTTVFRRAWKPEWTILGQFLRLGWPKAFELTIKDSLYSVVALLAGWFGVQAVAAHTIAAKVYFVVNLVISTAVADAITARMGIAVGRKDYTGIWDILNSGLLLCAFLMLPVVVVLKLFSPWVVMLFVGSGAKAQALMPTAVPLIVIIAFFMLLDSLRVVAGYALNGVGDMKAPALITAVSYWGIGLPCCIVFGFIMEMGVLGLWWGLLLGMSVTAITYLVRFRWVMRDFSST</sequence>
<evidence type="ECO:0000256" key="4">
    <source>
        <dbReference type="ARBA" id="ARBA00022475"/>
    </source>
</evidence>
<dbReference type="GO" id="GO:0006811">
    <property type="term" value="P:monoatomic ion transport"/>
    <property type="evidence" value="ECO:0007669"/>
    <property type="project" value="UniProtKB-KW"/>
</dbReference>
<accession>A0A450U4B6</accession>
<evidence type="ECO:0000256" key="6">
    <source>
        <dbReference type="ARBA" id="ARBA00022989"/>
    </source>
</evidence>
<evidence type="ECO:0000256" key="5">
    <source>
        <dbReference type="ARBA" id="ARBA00022692"/>
    </source>
</evidence>
<evidence type="ECO:0000256" key="8">
    <source>
        <dbReference type="ARBA" id="ARBA00023136"/>
    </source>
</evidence>
<feature type="transmembrane region" description="Helical" evidence="10">
    <location>
        <begin position="396"/>
        <end position="418"/>
    </location>
</feature>
<evidence type="ECO:0000313" key="11">
    <source>
        <dbReference type="EMBL" id="VFJ78153.1"/>
    </source>
</evidence>
<feature type="transmembrane region" description="Helical" evidence="10">
    <location>
        <begin position="258"/>
        <end position="277"/>
    </location>
</feature>
<dbReference type="GO" id="GO:0015297">
    <property type="term" value="F:antiporter activity"/>
    <property type="evidence" value="ECO:0007669"/>
    <property type="project" value="UniProtKB-KW"/>
</dbReference>
<keyword evidence="5 10" id="KW-0812">Transmembrane</keyword>
<feature type="transmembrane region" description="Helical" evidence="10">
    <location>
        <begin position="357"/>
        <end position="375"/>
    </location>
</feature>
<feature type="transmembrane region" description="Helical" evidence="10">
    <location>
        <begin position="47"/>
        <end position="76"/>
    </location>
</feature>
<evidence type="ECO:0000256" key="3">
    <source>
        <dbReference type="ARBA" id="ARBA00022449"/>
    </source>
</evidence>
<dbReference type="GO" id="GO:0042910">
    <property type="term" value="F:xenobiotic transmembrane transporter activity"/>
    <property type="evidence" value="ECO:0007669"/>
    <property type="project" value="InterPro"/>
</dbReference>
<keyword evidence="7" id="KW-0406">Ion transport</keyword>
<feature type="transmembrane region" description="Helical" evidence="10">
    <location>
        <begin position="424"/>
        <end position="442"/>
    </location>
</feature>
<reference evidence="11" key="1">
    <citation type="submission" date="2019-02" db="EMBL/GenBank/DDBJ databases">
        <authorList>
            <person name="Gruber-Vodicka R. H."/>
            <person name="Seah K. B. B."/>
        </authorList>
    </citation>
    <scope>NUCLEOTIDE SEQUENCE</scope>
    <source>
        <strain evidence="11">BECK_BZ131</strain>
    </source>
</reference>
<feature type="transmembrane region" description="Helical" evidence="10">
    <location>
        <begin position="322"/>
        <end position="345"/>
    </location>
</feature>
<keyword evidence="8 10" id="KW-0472">Membrane</keyword>
<comment type="subcellular location">
    <subcellularLocation>
        <location evidence="1">Cell inner membrane</location>
        <topology evidence="1">Multi-pass membrane protein</topology>
    </subcellularLocation>
</comment>
<dbReference type="Pfam" id="PF01554">
    <property type="entry name" value="MatE"/>
    <property type="match status" value="2"/>
</dbReference>
<protein>
    <recommendedName>
        <fullName evidence="9">Multidrug-efflux transporter</fullName>
    </recommendedName>
</protein>
<feature type="transmembrane region" description="Helical" evidence="10">
    <location>
        <begin position="283"/>
        <end position="301"/>
    </location>
</feature>
<keyword evidence="6 10" id="KW-1133">Transmembrane helix</keyword>
<feature type="transmembrane region" description="Helical" evidence="10">
    <location>
        <begin position="96"/>
        <end position="113"/>
    </location>
</feature>
<keyword evidence="3" id="KW-0050">Antiport</keyword>
<dbReference type="AlphaFoldDB" id="A0A450U4B6"/>
<feature type="transmembrane region" description="Helical" evidence="10">
    <location>
        <begin position="202"/>
        <end position="221"/>
    </location>
</feature>
<evidence type="ECO:0000256" key="10">
    <source>
        <dbReference type="SAM" id="Phobius"/>
    </source>
</evidence>
<keyword evidence="4" id="KW-1003">Cell membrane</keyword>
<evidence type="ECO:0000256" key="7">
    <source>
        <dbReference type="ARBA" id="ARBA00023065"/>
    </source>
</evidence>
<evidence type="ECO:0000256" key="1">
    <source>
        <dbReference type="ARBA" id="ARBA00004429"/>
    </source>
</evidence>
<dbReference type="InterPro" id="IPR002528">
    <property type="entry name" value="MATE_fam"/>
</dbReference>
<evidence type="ECO:0000256" key="9">
    <source>
        <dbReference type="ARBA" id="ARBA00031636"/>
    </source>
</evidence>
<dbReference type="PIRSF" id="PIRSF006603">
    <property type="entry name" value="DinF"/>
    <property type="match status" value="1"/>
</dbReference>
<organism evidence="11">
    <name type="scientific">Candidatus Kentrum sp. FW</name>
    <dbReference type="NCBI Taxonomy" id="2126338"/>
    <lineage>
        <taxon>Bacteria</taxon>
        <taxon>Pseudomonadati</taxon>
        <taxon>Pseudomonadota</taxon>
        <taxon>Gammaproteobacteria</taxon>
        <taxon>Candidatus Kentrum</taxon>
    </lineage>
</organism>
<dbReference type="InterPro" id="IPR048279">
    <property type="entry name" value="MdtK-like"/>
</dbReference>
<dbReference type="NCBIfam" id="TIGR00797">
    <property type="entry name" value="matE"/>
    <property type="match status" value="1"/>
</dbReference>
<keyword evidence="2" id="KW-0813">Transport</keyword>
<proteinExistence type="predicted"/>
<dbReference type="PANTHER" id="PTHR43298:SF2">
    <property type="entry name" value="FMN_FAD EXPORTER YEEO-RELATED"/>
    <property type="match status" value="1"/>
</dbReference>
<dbReference type="PANTHER" id="PTHR43298">
    <property type="entry name" value="MULTIDRUG RESISTANCE PROTEIN NORM-RELATED"/>
    <property type="match status" value="1"/>
</dbReference>
<gene>
    <name evidence="11" type="ORF">BECKFW1821C_GA0114237_11692</name>
</gene>
<dbReference type="EMBL" id="CAADFE010000169">
    <property type="protein sequence ID" value="VFJ78153.1"/>
    <property type="molecule type" value="Genomic_DNA"/>
</dbReference>
<feature type="transmembrane region" description="Helical" evidence="10">
    <location>
        <begin position="163"/>
        <end position="182"/>
    </location>
</feature>
<evidence type="ECO:0000256" key="2">
    <source>
        <dbReference type="ARBA" id="ARBA00022448"/>
    </source>
</evidence>